<gene>
    <name evidence="2" type="ORF">EVAR_40632_1</name>
</gene>
<evidence type="ECO:0000313" key="2">
    <source>
        <dbReference type="EMBL" id="GBP58090.1"/>
    </source>
</evidence>
<dbReference type="EMBL" id="BGZK01000727">
    <property type="protein sequence ID" value="GBP58090.1"/>
    <property type="molecule type" value="Genomic_DNA"/>
</dbReference>
<proteinExistence type="predicted"/>
<reference evidence="2 3" key="1">
    <citation type="journal article" date="2019" name="Commun. Biol.">
        <title>The bagworm genome reveals a unique fibroin gene that provides high tensile strength.</title>
        <authorList>
            <person name="Kono N."/>
            <person name="Nakamura H."/>
            <person name="Ohtoshi R."/>
            <person name="Tomita M."/>
            <person name="Numata K."/>
            <person name="Arakawa K."/>
        </authorList>
    </citation>
    <scope>NUCLEOTIDE SEQUENCE [LARGE SCALE GENOMIC DNA]</scope>
</reference>
<comment type="caution">
    <text evidence="2">The sequence shown here is derived from an EMBL/GenBank/DDBJ whole genome shotgun (WGS) entry which is preliminary data.</text>
</comment>
<feature type="compositionally biased region" description="Low complexity" evidence="1">
    <location>
        <begin position="132"/>
        <end position="151"/>
    </location>
</feature>
<organism evidence="2 3">
    <name type="scientific">Eumeta variegata</name>
    <name type="common">Bagworm moth</name>
    <name type="synonym">Eumeta japonica</name>
    <dbReference type="NCBI Taxonomy" id="151549"/>
    <lineage>
        <taxon>Eukaryota</taxon>
        <taxon>Metazoa</taxon>
        <taxon>Ecdysozoa</taxon>
        <taxon>Arthropoda</taxon>
        <taxon>Hexapoda</taxon>
        <taxon>Insecta</taxon>
        <taxon>Pterygota</taxon>
        <taxon>Neoptera</taxon>
        <taxon>Endopterygota</taxon>
        <taxon>Lepidoptera</taxon>
        <taxon>Glossata</taxon>
        <taxon>Ditrysia</taxon>
        <taxon>Tineoidea</taxon>
        <taxon>Psychidae</taxon>
        <taxon>Oiketicinae</taxon>
        <taxon>Eumeta</taxon>
    </lineage>
</organism>
<dbReference type="Proteomes" id="UP000299102">
    <property type="component" value="Unassembled WGS sequence"/>
</dbReference>
<sequence length="265" mass="29139">MWRGGGGGERAARAHGRCTDAAGSLVIAVPREFSTRCNYSFLKASVMYLNIAHFDGDHAIVNIPRCTFMHSIRGHRKIGGYGPKHCNGGPWAERGVYRPCQTVAELTYWPKPVVTLLEDRSQQIRRRDICTPARSGRRSGPAARSGGARAAASRKHRFDARPLAAGRPEAAPRRGDATPITSLGRGTGTGDLRHLWRDKKSICVIPSDASCLFNPFIDGRRFSIPFHSSKLRHNAPQPNYQISEMALVSFGPILLGILIKKNCDE</sequence>
<evidence type="ECO:0000256" key="1">
    <source>
        <dbReference type="SAM" id="MobiDB-lite"/>
    </source>
</evidence>
<evidence type="ECO:0000313" key="3">
    <source>
        <dbReference type="Proteomes" id="UP000299102"/>
    </source>
</evidence>
<feature type="region of interest" description="Disordered" evidence="1">
    <location>
        <begin position="127"/>
        <end position="184"/>
    </location>
</feature>
<accession>A0A4C1X4M6</accession>
<dbReference type="AlphaFoldDB" id="A0A4C1X4M6"/>
<keyword evidence="3" id="KW-1185">Reference proteome</keyword>
<name>A0A4C1X4M6_EUMVA</name>
<protein>
    <submittedName>
        <fullName evidence="2">Uncharacterized protein</fullName>
    </submittedName>
</protein>